<gene>
    <name evidence="1" type="ORF">ERS137967_03725</name>
</gene>
<proteinExistence type="predicted"/>
<evidence type="ECO:0008006" key="3">
    <source>
        <dbReference type="Google" id="ProtNLM"/>
    </source>
</evidence>
<keyword evidence="2" id="KW-1185">Reference proteome</keyword>
<accession>A0ABM9SMU8</accession>
<protein>
    <recommendedName>
        <fullName evidence="3">Phage protein</fullName>
    </recommendedName>
</protein>
<dbReference type="EMBL" id="CPYD01000023">
    <property type="protein sequence ID" value="CNF28037.1"/>
    <property type="molecule type" value="Genomic_DNA"/>
</dbReference>
<comment type="caution">
    <text evidence="1">The sequence shown here is derived from an EMBL/GenBank/DDBJ whole genome shotgun (WGS) entry which is preliminary data.</text>
</comment>
<dbReference type="RefSeq" id="WP_049602373.1">
    <property type="nucleotide sequence ID" value="NZ_CPYD01000023.1"/>
</dbReference>
<organism evidence="1 2">
    <name type="scientific">Yersinia nurmii</name>
    <dbReference type="NCBI Taxonomy" id="685706"/>
    <lineage>
        <taxon>Bacteria</taxon>
        <taxon>Pseudomonadati</taxon>
        <taxon>Pseudomonadota</taxon>
        <taxon>Gammaproteobacteria</taxon>
        <taxon>Enterobacterales</taxon>
        <taxon>Yersiniaceae</taxon>
        <taxon>Yersinia</taxon>
    </lineage>
</organism>
<sequence length="94" mass="10727">MLSKKPFSEIDLKCILMGSKLHYNQDRMMAAELLALREQLAELKALEPIGRIVMGEYDSDGYRTAKVMCLHEQADWDNFQNGTFLFTAAKPAEE</sequence>
<evidence type="ECO:0000313" key="2">
    <source>
        <dbReference type="Proteomes" id="UP000040578"/>
    </source>
</evidence>
<reference evidence="1 2" key="1">
    <citation type="submission" date="2015-03" db="EMBL/GenBank/DDBJ databases">
        <authorList>
            <consortium name="Pathogen Informatics"/>
            <person name="Murphy D."/>
        </authorList>
    </citation>
    <scope>NUCLEOTIDE SEQUENCE [LARGE SCALE GENOMIC DNA]</scope>
    <source>
        <strain evidence="2">type strain: CIP110231</strain>
    </source>
</reference>
<evidence type="ECO:0000313" key="1">
    <source>
        <dbReference type="EMBL" id="CNF28037.1"/>
    </source>
</evidence>
<name>A0ABM9SMU8_9GAMM</name>
<dbReference type="Proteomes" id="UP000040578">
    <property type="component" value="Unassembled WGS sequence"/>
</dbReference>